<dbReference type="PANTHER" id="PTHR10357">
    <property type="entry name" value="ALPHA-AMYLASE FAMILY MEMBER"/>
    <property type="match status" value="1"/>
</dbReference>
<feature type="domain" description="Glycosyl hydrolase family 13 catalytic" evidence="1">
    <location>
        <begin position="46"/>
        <end position="476"/>
    </location>
</feature>
<keyword evidence="3" id="KW-1185">Reference proteome</keyword>
<dbReference type="OrthoDB" id="9805159at2"/>
<dbReference type="SUPFAM" id="SSF51445">
    <property type="entry name" value="(Trans)glycosidases"/>
    <property type="match status" value="1"/>
</dbReference>
<gene>
    <name evidence="2" type="ORF">GO495_00855</name>
</gene>
<dbReference type="AlphaFoldDB" id="A0A6N8J1M5"/>
<dbReference type="Gene3D" id="3.20.20.80">
    <property type="entry name" value="Glycosidases"/>
    <property type="match status" value="1"/>
</dbReference>
<dbReference type="InterPro" id="IPR017853">
    <property type="entry name" value="GH"/>
</dbReference>
<name>A0A6N8J1M5_9BACT</name>
<dbReference type="EMBL" id="WRXO01000001">
    <property type="protein sequence ID" value="MVT39117.1"/>
    <property type="molecule type" value="Genomic_DNA"/>
</dbReference>
<dbReference type="Pfam" id="PF00128">
    <property type="entry name" value="Alpha-amylase"/>
    <property type="match status" value="1"/>
</dbReference>
<dbReference type="SMART" id="SM00642">
    <property type="entry name" value="Aamy"/>
    <property type="match status" value="1"/>
</dbReference>
<dbReference type="InterPro" id="IPR006047">
    <property type="entry name" value="GH13_cat_dom"/>
</dbReference>
<proteinExistence type="predicted"/>
<dbReference type="GO" id="GO:0005975">
    <property type="term" value="P:carbohydrate metabolic process"/>
    <property type="evidence" value="ECO:0007669"/>
    <property type="project" value="InterPro"/>
</dbReference>
<reference evidence="2 3" key="1">
    <citation type="submission" date="2019-12" db="EMBL/GenBank/DDBJ databases">
        <title>The draft genomic sequence of strain Chitinophaga oryziterrae JCM 16595.</title>
        <authorList>
            <person name="Zhang X."/>
        </authorList>
    </citation>
    <scope>NUCLEOTIDE SEQUENCE [LARGE SCALE GENOMIC DNA]</scope>
    <source>
        <strain evidence="2 3">JCM 16595</strain>
    </source>
</reference>
<dbReference type="PANTHER" id="PTHR10357:SF209">
    <property type="entry name" value="PERIPLASMIC ALPHA-AMYLASE"/>
    <property type="match status" value="1"/>
</dbReference>
<evidence type="ECO:0000313" key="3">
    <source>
        <dbReference type="Proteomes" id="UP000468388"/>
    </source>
</evidence>
<accession>A0A6N8J1M5</accession>
<evidence type="ECO:0000259" key="1">
    <source>
        <dbReference type="SMART" id="SM00642"/>
    </source>
</evidence>
<dbReference type="RefSeq" id="WP_157297820.1">
    <property type="nucleotide sequence ID" value="NZ_BAAAZB010000005.1"/>
</dbReference>
<evidence type="ECO:0000313" key="2">
    <source>
        <dbReference type="EMBL" id="MVT39117.1"/>
    </source>
</evidence>
<dbReference type="Proteomes" id="UP000468388">
    <property type="component" value="Unassembled WGS sequence"/>
</dbReference>
<protein>
    <submittedName>
        <fullName evidence="2">Alpha-amylase</fullName>
    </submittedName>
</protein>
<organism evidence="2 3">
    <name type="scientific">Chitinophaga oryziterrae</name>
    <dbReference type="NCBI Taxonomy" id="1031224"/>
    <lineage>
        <taxon>Bacteria</taxon>
        <taxon>Pseudomonadati</taxon>
        <taxon>Bacteroidota</taxon>
        <taxon>Chitinophagia</taxon>
        <taxon>Chitinophagales</taxon>
        <taxon>Chitinophagaceae</taxon>
        <taxon>Chitinophaga</taxon>
    </lineage>
</organism>
<sequence length="587" mass="67177">MPRSLNDPVIQDVFNAQPTTTQTTSGTEIPYPFPSPEDWRDHWIYFLLVDRFNNPSHPPSPGEYPCAVYQGGNFSGIKQQLPYLKKLGVGALWISPVLINPQWFKNYWGGYGTLDFLRIEPRFCDDPVSALQDPTVGDAEFRSLVDEVHAHGMYVILDIVLNHTGDVFNYEGMRDEAPWNDTGEYTIYWRDGQGQARGEWTDISNIPDRPGDGVVWPKELQQNDFFRRRGDGGLRGDFSRMKELVTEYLIPDTMIYPVRNHLIRAYQYLMARFDLDGYRIDTLQYIEADFARVFGNAMREFALSIGKKNFFTFGEVWQDDDEARIAEFIGRNTEKDEEFIGVDAAIDFPMRKRLVDVCKGVAPPKDLADHFDYRLKILRQIVSSHGDAGKSYVTFLDNHDLDRRFHNKQFPEQTKLALICLLCMQGVPCIYYGTEQGLDGAGNMREYAREALWGLANAFNEQEDLYQFIGELSKLRAAVPALRYGRQYFRPCSGDGVNFGHSPYKGGLIAFSRVLNDKEVLILANTNTERGVVVDVVVDKNLHSEGSEWEVLFPLARRGTFQTRSRSQGVFRTIQIELSPSDYLILT</sequence>
<comment type="caution">
    <text evidence="2">The sequence shown here is derived from an EMBL/GenBank/DDBJ whole genome shotgun (WGS) entry which is preliminary data.</text>
</comment>